<name>A0A1A9VBT6_GLOAU</name>
<dbReference type="EnsemblMetazoa" id="GAUT032241-RA">
    <property type="protein sequence ID" value="GAUT032241-PA"/>
    <property type="gene ID" value="GAUT032241"/>
</dbReference>
<reference evidence="1" key="1">
    <citation type="submission" date="2020-05" db="UniProtKB">
        <authorList>
            <consortium name="EnsemblMetazoa"/>
        </authorList>
    </citation>
    <scope>IDENTIFICATION</scope>
    <source>
        <strain evidence="1">TTRI</strain>
    </source>
</reference>
<dbReference type="Proteomes" id="UP000078200">
    <property type="component" value="Unassembled WGS sequence"/>
</dbReference>
<sequence>MNPIFMREQSKRHHFECQLVRYQEFAIWKRDFTLGPVPSRLRFHYLYLCHNGSRIDPRAMHRSGNRKPSGQLFKHLPSWAKRPERHVMHCDSAEPLQVAQDE</sequence>
<dbReference type="VEuPathDB" id="VectorBase:GAUT032241"/>
<dbReference type="AlphaFoldDB" id="A0A1A9VBT6"/>
<proteinExistence type="predicted"/>
<protein>
    <submittedName>
        <fullName evidence="1">Uncharacterized protein</fullName>
    </submittedName>
</protein>
<evidence type="ECO:0000313" key="1">
    <source>
        <dbReference type="EnsemblMetazoa" id="GAUT032241-PA"/>
    </source>
</evidence>
<evidence type="ECO:0000313" key="2">
    <source>
        <dbReference type="Proteomes" id="UP000078200"/>
    </source>
</evidence>
<keyword evidence="2" id="KW-1185">Reference proteome</keyword>
<organism evidence="1 2">
    <name type="scientific">Glossina austeni</name>
    <name type="common">Savannah tsetse fly</name>
    <dbReference type="NCBI Taxonomy" id="7395"/>
    <lineage>
        <taxon>Eukaryota</taxon>
        <taxon>Metazoa</taxon>
        <taxon>Ecdysozoa</taxon>
        <taxon>Arthropoda</taxon>
        <taxon>Hexapoda</taxon>
        <taxon>Insecta</taxon>
        <taxon>Pterygota</taxon>
        <taxon>Neoptera</taxon>
        <taxon>Endopterygota</taxon>
        <taxon>Diptera</taxon>
        <taxon>Brachycera</taxon>
        <taxon>Muscomorpha</taxon>
        <taxon>Hippoboscoidea</taxon>
        <taxon>Glossinidae</taxon>
        <taxon>Glossina</taxon>
    </lineage>
</organism>
<accession>A0A1A9VBT6</accession>